<keyword evidence="2" id="KW-1003">Cell membrane</keyword>
<keyword evidence="5 7" id="KW-0472">Membrane</keyword>
<keyword evidence="3 7" id="KW-0812">Transmembrane</keyword>
<dbReference type="STRING" id="684552.SAMN04489719_1301"/>
<dbReference type="Gene3D" id="1.20.1250.20">
    <property type="entry name" value="MFS general substrate transporter like domains"/>
    <property type="match status" value="1"/>
</dbReference>
<dbReference type="RefSeq" id="WP_157674242.1">
    <property type="nucleotide sequence ID" value="NZ_LT629734.1"/>
</dbReference>
<dbReference type="SUPFAM" id="SSF103473">
    <property type="entry name" value="MFS general substrate transporter"/>
    <property type="match status" value="1"/>
</dbReference>
<feature type="transmembrane region" description="Helical" evidence="7">
    <location>
        <begin position="379"/>
        <end position="399"/>
    </location>
</feature>
<feature type="transmembrane region" description="Helical" evidence="7">
    <location>
        <begin position="261"/>
        <end position="280"/>
    </location>
</feature>
<dbReference type="Pfam" id="PF07690">
    <property type="entry name" value="MFS_1"/>
    <property type="match status" value="1"/>
</dbReference>
<evidence type="ECO:0000313" key="8">
    <source>
        <dbReference type="EMBL" id="SDR99772.1"/>
    </source>
</evidence>
<dbReference type="PANTHER" id="PTHR23513">
    <property type="entry name" value="INTEGRAL MEMBRANE EFFLUX PROTEIN-RELATED"/>
    <property type="match status" value="1"/>
</dbReference>
<dbReference type="EMBL" id="LT629734">
    <property type="protein sequence ID" value="SDR99772.1"/>
    <property type="molecule type" value="Genomic_DNA"/>
</dbReference>
<dbReference type="InterPro" id="IPR011701">
    <property type="entry name" value="MFS"/>
</dbReference>
<feature type="transmembrane region" description="Helical" evidence="7">
    <location>
        <begin position="57"/>
        <end position="78"/>
    </location>
</feature>
<evidence type="ECO:0000256" key="3">
    <source>
        <dbReference type="ARBA" id="ARBA00022692"/>
    </source>
</evidence>
<proteinExistence type="predicted"/>
<dbReference type="GO" id="GO:0022857">
    <property type="term" value="F:transmembrane transporter activity"/>
    <property type="evidence" value="ECO:0007669"/>
    <property type="project" value="InterPro"/>
</dbReference>
<dbReference type="Proteomes" id="UP000199649">
    <property type="component" value="Chromosome I"/>
</dbReference>
<dbReference type="GO" id="GO:0005886">
    <property type="term" value="C:plasma membrane"/>
    <property type="evidence" value="ECO:0007669"/>
    <property type="project" value="UniProtKB-SubCell"/>
</dbReference>
<keyword evidence="4 7" id="KW-1133">Transmembrane helix</keyword>
<evidence type="ECO:0000256" key="5">
    <source>
        <dbReference type="ARBA" id="ARBA00023136"/>
    </source>
</evidence>
<feature type="transmembrane region" description="Helical" evidence="7">
    <location>
        <begin position="90"/>
        <end position="109"/>
    </location>
</feature>
<dbReference type="PANTHER" id="PTHR23513:SF11">
    <property type="entry name" value="STAPHYLOFERRIN A TRANSPORTER"/>
    <property type="match status" value="1"/>
</dbReference>
<organism evidence="8 9">
    <name type="scientific">Agrococcus carbonis</name>
    <dbReference type="NCBI Taxonomy" id="684552"/>
    <lineage>
        <taxon>Bacteria</taxon>
        <taxon>Bacillati</taxon>
        <taxon>Actinomycetota</taxon>
        <taxon>Actinomycetes</taxon>
        <taxon>Micrococcales</taxon>
        <taxon>Microbacteriaceae</taxon>
        <taxon>Agrococcus</taxon>
    </lineage>
</organism>
<evidence type="ECO:0000313" key="9">
    <source>
        <dbReference type="Proteomes" id="UP000199649"/>
    </source>
</evidence>
<feature type="transmembrane region" description="Helical" evidence="7">
    <location>
        <begin position="179"/>
        <end position="199"/>
    </location>
</feature>
<keyword evidence="9" id="KW-1185">Reference proteome</keyword>
<feature type="transmembrane region" description="Helical" evidence="7">
    <location>
        <begin position="316"/>
        <end position="338"/>
    </location>
</feature>
<comment type="subcellular location">
    <subcellularLocation>
        <location evidence="1">Cell membrane</location>
        <topology evidence="1">Multi-pass membrane protein</topology>
    </subcellularLocation>
</comment>
<evidence type="ECO:0000256" key="7">
    <source>
        <dbReference type="SAM" id="Phobius"/>
    </source>
</evidence>
<name>A0A1H1NLC0_9MICO</name>
<feature type="transmembrane region" description="Helical" evidence="7">
    <location>
        <begin position="115"/>
        <end position="139"/>
    </location>
</feature>
<evidence type="ECO:0000256" key="4">
    <source>
        <dbReference type="ARBA" id="ARBA00022989"/>
    </source>
</evidence>
<dbReference type="OrthoDB" id="4943255at2"/>
<evidence type="ECO:0000256" key="2">
    <source>
        <dbReference type="ARBA" id="ARBA00022475"/>
    </source>
</evidence>
<accession>A0A1H1NLC0</accession>
<gene>
    <name evidence="8" type="ORF">SAMN04489719_1301</name>
</gene>
<feature type="transmembrane region" description="Helical" evidence="7">
    <location>
        <begin position="350"/>
        <end position="373"/>
    </location>
</feature>
<evidence type="ECO:0000256" key="1">
    <source>
        <dbReference type="ARBA" id="ARBA00004651"/>
    </source>
</evidence>
<feature type="transmembrane region" description="Helical" evidence="7">
    <location>
        <begin position="151"/>
        <end position="173"/>
    </location>
</feature>
<evidence type="ECO:0000256" key="6">
    <source>
        <dbReference type="SAM" id="MobiDB-lite"/>
    </source>
</evidence>
<protein>
    <submittedName>
        <fullName evidence="8">Major Facilitator Superfamily protein</fullName>
    </submittedName>
</protein>
<sequence length="403" mass="40286">MRRLDRAAPGGRPGREFTAGTRAQGARQLAASVPVRTAASGAQIAIPILAVATTGDIALGAMLVALALMPGIVAAPLVGALLDRSHRPRAWMMGAAAGTAAAYAVAAALDPLPVWLVASALVVSGLLNPFGFGGLSSFLSTADDGDHHRAYALDALSYNLSGVAGPALVAVLAPTVGPRWALVAMAAIALCSVAAYPLLHVEPRETERTGLWRSMAAGIVALSTHRRLAVVTTSGTLAELGRGILPIAAIGIAVATLGDPAASAIVVTAFAIGALLGAAIEPIRRRSLSPQATMLIGFGLTGLATLAAALDLGLVWTVALVGISGLCTAAPTAAMLMLRRTESPEGVVAQVFTVGAALRTAASAAGTAIAGALAGLDPLLLLAGSGLVWLLSGATMLAFPRRG</sequence>
<dbReference type="InterPro" id="IPR036259">
    <property type="entry name" value="MFS_trans_sf"/>
</dbReference>
<dbReference type="AlphaFoldDB" id="A0A1H1NLC0"/>
<reference evidence="9" key="1">
    <citation type="submission" date="2016-10" db="EMBL/GenBank/DDBJ databases">
        <authorList>
            <person name="Varghese N."/>
            <person name="Submissions S."/>
        </authorList>
    </citation>
    <scope>NUCLEOTIDE SEQUENCE [LARGE SCALE GENOMIC DNA]</scope>
    <source>
        <strain evidence="9">DSM 22965</strain>
    </source>
</reference>
<feature type="region of interest" description="Disordered" evidence="6">
    <location>
        <begin position="1"/>
        <end position="21"/>
    </location>
</feature>
<feature type="transmembrane region" description="Helical" evidence="7">
    <location>
        <begin position="292"/>
        <end position="310"/>
    </location>
</feature>